<dbReference type="AlphaFoldDB" id="A0A8S0QWX1"/>
<evidence type="ECO:0000313" key="7">
    <source>
        <dbReference type="Proteomes" id="UP000594638"/>
    </source>
</evidence>
<feature type="domain" description="YDG" evidence="5">
    <location>
        <begin position="410"/>
        <end position="556"/>
    </location>
</feature>
<dbReference type="PROSITE" id="PS51015">
    <property type="entry name" value="YDG"/>
    <property type="match status" value="1"/>
</dbReference>
<proteinExistence type="predicted"/>
<dbReference type="InterPro" id="IPR015947">
    <property type="entry name" value="PUA-like_sf"/>
</dbReference>
<keyword evidence="2 3" id="KW-0539">Nucleus</keyword>
<feature type="region of interest" description="Disordered" evidence="4">
    <location>
        <begin position="242"/>
        <end position="266"/>
    </location>
</feature>
<dbReference type="Gramene" id="OE9A050325T1">
    <property type="protein sequence ID" value="OE9A050325C1"/>
    <property type="gene ID" value="OE9A050325"/>
</dbReference>
<evidence type="ECO:0000256" key="4">
    <source>
        <dbReference type="SAM" id="MobiDB-lite"/>
    </source>
</evidence>
<dbReference type="OrthoDB" id="5792673at2759"/>
<dbReference type="InterPro" id="IPR003105">
    <property type="entry name" value="SRA_YDG"/>
</dbReference>
<dbReference type="GO" id="GO:0005694">
    <property type="term" value="C:chromosome"/>
    <property type="evidence" value="ECO:0007669"/>
    <property type="project" value="UniProtKB-SubCell"/>
</dbReference>
<dbReference type="Gene3D" id="2.30.280.10">
    <property type="entry name" value="SRA-YDG"/>
    <property type="match status" value="1"/>
</dbReference>
<feature type="compositionally biased region" description="Basic and acidic residues" evidence="4">
    <location>
        <begin position="248"/>
        <end position="266"/>
    </location>
</feature>
<dbReference type="GO" id="GO:0003690">
    <property type="term" value="F:double-stranded DNA binding"/>
    <property type="evidence" value="ECO:0007669"/>
    <property type="project" value="TreeGrafter"/>
</dbReference>
<comment type="caution">
    <text evidence="6">The sequence shown here is derived from an EMBL/GenBank/DDBJ whole genome shotgun (WGS) entry which is preliminary data.</text>
</comment>
<evidence type="ECO:0000256" key="3">
    <source>
        <dbReference type="PROSITE-ProRule" id="PRU00358"/>
    </source>
</evidence>
<dbReference type="EMBL" id="CACTIH010001970">
    <property type="protein sequence ID" value="CAA2970351.1"/>
    <property type="molecule type" value="Genomic_DNA"/>
</dbReference>
<dbReference type="PANTHER" id="PTHR45660">
    <property type="entry name" value="HISTONE-LYSINE N-METHYLTRANSFERASE SETMAR"/>
    <property type="match status" value="1"/>
</dbReference>
<dbReference type="SUPFAM" id="SSF88697">
    <property type="entry name" value="PUA domain-like"/>
    <property type="match status" value="1"/>
</dbReference>
<sequence>MSNRGLSSLEIGSLPKFKPRKVSAVRDFPPGCGPSAKPVDLKFAKNDHIGTGVVEAGGIITSKGANGVENFATADMESNRFQNSEIANSMEANAGLHNDFKNISMKEVIEAEGQNMKGLNGAKDLALVKYIGSEEVKPVMVIGGSQLLSSPKEPIFNDSVKQGTSVGHKDKFHRRRVSAVCDILPYCGPNAPQPTKEGRQMISRGNGCVDGIKIFKFETDGTRTWKNLERGELMETRKISETQSVGGVEKDEVRTEGTKTSRGKMGENVRRRPLSWQLKCKAFAKRSKVERDISGGPSMKKKAIPVSTGNLGALILRDKKCYGALYENPPSNSRASYATHNFYVSATEHSSHGDARNRVIETLRLFRSICRQYSQDETKSENQLKRIDLQAAKIIKAAKREVNTGRPILGEVPGVEVGDEFQYRVELAIVGIHRLYQTGIDSMKHNGISVANSIVDAGVYSGDKHNAEVMIYSGHGGNIVGKNKQPEDQKLERGNLALKNSISTMTPVRVIRGWKETNRSGKLVTMYVYDGLYTVNRYWQETGPHGKLVFMFELRRIPGQPKLRQRSKI</sequence>
<evidence type="ECO:0000256" key="2">
    <source>
        <dbReference type="ARBA" id="ARBA00023242"/>
    </source>
</evidence>
<dbReference type="GO" id="GO:0005634">
    <property type="term" value="C:nucleus"/>
    <property type="evidence" value="ECO:0007669"/>
    <property type="project" value="UniProtKB-SubCell"/>
</dbReference>
<dbReference type="InterPro" id="IPR036987">
    <property type="entry name" value="SRA-YDG_sf"/>
</dbReference>
<dbReference type="InterPro" id="IPR051357">
    <property type="entry name" value="H3K9_HMTase_SUVAR3-9"/>
</dbReference>
<gene>
    <name evidence="6" type="ORF">OLEA9_A050325</name>
</gene>
<protein>
    <submittedName>
        <fullName evidence="6">Histone-lysine N-methyltransferase, H3 lysine-9 specific SUVH6-like</fullName>
    </submittedName>
</protein>
<dbReference type="Proteomes" id="UP000594638">
    <property type="component" value="Unassembled WGS sequence"/>
</dbReference>
<evidence type="ECO:0000259" key="5">
    <source>
        <dbReference type="PROSITE" id="PS51015"/>
    </source>
</evidence>
<dbReference type="GO" id="GO:0042054">
    <property type="term" value="F:histone methyltransferase activity"/>
    <property type="evidence" value="ECO:0007669"/>
    <property type="project" value="TreeGrafter"/>
</dbReference>
<accession>A0A8S0QWX1</accession>
<dbReference type="Gramene" id="OE9A050325T2">
    <property type="protein sequence ID" value="OE9A050325C2"/>
    <property type="gene ID" value="OE9A050325"/>
</dbReference>
<evidence type="ECO:0000256" key="1">
    <source>
        <dbReference type="ARBA" id="ARBA00004286"/>
    </source>
</evidence>
<comment type="subcellular location">
    <subcellularLocation>
        <location evidence="1">Chromosome</location>
    </subcellularLocation>
    <subcellularLocation>
        <location evidence="3">Nucleus</location>
    </subcellularLocation>
</comment>
<keyword evidence="7" id="KW-1185">Reference proteome</keyword>
<evidence type="ECO:0000313" key="6">
    <source>
        <dbReference type="EMBL" id="CAA2970351.1"/>
    </source>
</evidence>
<reference evidence="6 7" key="1">
    <citation type="submission" date="2019-12" db="EMBL/GenBank/DDBJ databases">
        <authorList>
            <person name="Alioto T."/>
            <person name="Alioto T."/>
            <person name="Gomez Garrido J."/>
        </authorList>
    </citation>
    <scope>NUCLEOTIDE SEQUENCE [LARGE SCALE GENOMIC DNA]</scope>
</reference>
<name>A0A8S0QWX1_OLEEU</name>
<organism evidence="6 7">
    <name type="scientific">Olea europaea subsp. europaea</name>
    <dbReference type="NCBI Taxonomy" id="158383"/>
    <lineage>
        <taxon>Eukaryota</taxon>
        <taxon>Viridiplantae</taxon>
        <taxon>Streptophyta</taxon>
        <taxon>Embryophyta</taxon>
        <taxon>Tracheophyta</taxon>
        <taxon>Spermatophyta</taxon>
        <taxon>Magnoliopsida</taxon>
        <taxon>eudicotyledons</taxon>
        <taxon>Gunneridae</taxon>
        <taxon>Pentapetalae</taxon>
        <taxon>asterids</taxon>
        <taxon>lamiids</taxon>
        <taxon>Lamiales</taxon>
        <taxon>Oleaceae</taxon>
        <taxon>Oleeae</taxon>
        <taxon>Olea</taxon>
    </lineage>
</organism>
<dbReference type="SMART" id="SM00466">
    <property type="entry name" value="SRA"/>
    <property type="match status" value="1"/>
</dbReference>
<dbReference type="Pfam" id="PF02182">
    <property type="entry name" value="SAD_SRA"/>
    <property type="match status" value="1"/>
</dbReference>
<dbReference type="PANTHER" id="PTHR45660:SF46">
    <property type="entry name" value="HISTONE-LYSINE N-METHYLTRANSFERASE, H3 LYSINE-9 SPECIFIC SUVH6"/>
    <property type="match status" value="1"/>
</dbReference>